<evidence type="ECO:0000256" key="12">
    <source>
        <dbReference type="SAM" id="MobiDB-lite"/>
    </source>
</evidence>
<feature type="domain" description="AAA+ ATPase" evidence="13">
    <location>
        <begin position="561"/>
        <end position="697"/>
    </location>
</feature>
<comment type="caution">
    <text evidence="15">The sequence shown here is derived from an EMBL/GenBank/DDBJ whole genome shotgun (WGS) entry which is preliminary data.</text>
</comment>
<dbReference type="InterPro" id="IPR041569">
    <property type="entry name" value="AAA_lid_3"/>
</dbReference>
<dbReference type="OrthoDB" id="9982946at2759"/>
<comment type="subcellular location">
    <subcellularLocation>
        <location evidence="1 11">Cytoplasm</location>
    </subcellularLocation>
</comment>
<dbReference type="InterPro" id="IPR027417">
    <property type="entry name" value="P-loop_NTPase"/>
</dbReference>
<keyword evidence="5" id="KW-0677">Repeat</keyword>
<dbReference type="InterPro" id="IPR003960">
    <property type="entry name" value="ATPase_AAA_CS"/>
</dbReference>
<gene>
    <name evidence="15" type="ORF">BN980_GECA08s03717g</name>
</gene>
<dbReference type="InterPro" id="IPR004201">
    <property type="entry name" value="Cdc48_dom2"/>
</dbReference>
<comment type="similarity">
    <text evidence="2 11">Belongs to the AAA ATPase family.</text>
</comment>
<evidence type="ECO:0000256" key="3">
    <source>
        <dbReference type="ARBA" id="ARBA00022448"/>
    </source>
</evidence>
<dbReference type="SUPFAM" id="SSF54585">
    <property type="entry name" value="Cdc48 domain 2-like"/>
    <property type="match status" value="1"/>
</dbReference>
<dbReference type="SMART" id="SM01073">
    <property type="entry name" value="CDC48_N"/>
    <property type="match status" value="1"/>
</dbReference>
<keyword evidence="6 11" id="KW-0547">Nucleotide-binding</keyword>
<feature type="compositionally biased region" description="Pro residues" evidence="12">
    <location>
        <begin position="13"/>
        <end position="23"/>
    </location>
</feature>
<dbReference type="Gene3D" id="3.40.50.300">
    <property type="entry name" value="P-loop containing nucleotide triphosphate hydrolases"/>
    <property type="match status" value="2"/>
</dbReference>
<keyword evidence="8 11" id="KW-0653">Protein transport</keyword>
<keyword evidence="3 11" id="KW-0813">Transport</keyword>
<proteinExistence type="inferred from homology"/>
<evidence type="ECO:0000256" key="2">
    <source>
        <dbReference type="ARBA" id="ARBA00006914"/>
    </source>
</evidence>
<dbReference type="FunFam" id="3.40.50.300:FF:000187">
    <property type="entry name" value="Vesicular-fusion ATPase SEC18"/>
    <property type="match status" value="1"/>
</dbReference>
<evidence type="ECO:0000313" key="16">
    <source>
        <dbReference type="Proteomes" id="UP000242525"/>
    </source>
</evidence>
<evidence type="ECO:0000259" key="14">
    <source>
        <dbReference type="SMART" id="SM01073"/>
    </source>
</evidence>
<evidence type="ECO:0000256" key="5">
    <source>
        <dbReference type="ARBA" id="ARBA00022737"/>
    </source>
</evidence>
<dbReference type="GO" id="GO:0035494">
    <property type="term" value="P:SNARE complex disassembly"/>
    <property type="evidence" value="ECO:0007669"/>
    <property type="project" value="InterPro"/>
</dbReference>
<dbReference type="PANTHER" id="PTHR23078">
    <property type="entry name" value="VESICULAR-FUSION PROTEIN NSF"/>
    <property type="match status" value="1"/>
</dbReference>
<dbReference type="EMBL" id="CCBN010000008">
    <property type="protein sequence ID" value="CDO54723.1"/>
    <property type="molecule type" value="Genomic_DNA"/>
</dbReference>
<dbReference type="FunFam" id="3.40.50.300:FF:000166">
    <property type="entry name" value="vesicle-fusing ATPase isoform X1"/>
    <property type="match status" value="1"/>
</dbReference>
<dbReference type="GO" id="GO:0006891">
    <property type="term" value="P:intra-Golgi vesicle-mediated transport"/>
    <property type="evidence" value="ECO:0007669"/>
    <property type="project" value="TreeGrafter"/>
</dbReference>
<evidence type="ECO:0000259" key="13">
    <source>
        <dbReference type="SMART" id="SM00382"/>
    </source>
</evidence>
<keyword evidence="16" id="KW-1185">Reference proteome</keyword>
<dbReference type="InterPro" id="IPR009010">
    <property type="entry name" value="Asp_de-COase-like_dom_sf"/>
</dbReference>
<dbReference type="PANTHER" id="PTHR23078:SF3">
    <property type="entry name" value="VESICLE-FUSING ATPASE"/>
    <property type="match status" value="1"/>
</dbReference>
<feature type="domain" description="AAA+ ATPase" evidence="13">
    <location>
        <begin position="281"/>
        <end position="428"/>
    </location>
</feature>
<dbReference type="PROSITE" id="PS00674">
    <property type="entry name" value="AAA"/>
    <property type="match status" value="1"/>
</dbReference>
<sequence>MFSRSHHNNPYAKSPPPPLPGQPQQPQRGAPAGYRTVPLRVQNAPDSSYVLGNVVAVPASQFKDGQYIIVNDQFVFTARTTDRAEPDFFGAGGAQREWGQWSLNEVVNVAPFDIFASGHGKVYLGSITADIDFYSRNRAIPDPFKQEDLAHRFFTLYQNQILSPGQKITMEFKNINFKITITGTQVVDLGTQSEKAAPTQPNARGILVQQTEINFFKPNGGLINLKADGSKPRANAILAPNFKFEDMGIGGLDDQFSTIFRRSFASRIYPPKEIERLGITHVKGMLLYGPPGTGKTLIARQIGKMLNAVEPKIVNGPEMLNKYVGGSEENIRKLFKDAEAEYKEKGDESNLHMIIFDELDAVFKQRGSRGDGTGVGDNVVNQLLAKMDGVDALNNILVIGMTNRKDLIDSALLRPGRFEVQLEIPLPDEAGRRQIFKIHTASMVKEKKLNKDVNLDELAARTKNFSGAEIAGLVKSAASFAINRHITQDASGIHIDKKEVVVSMDDFNRALQEVKAAFGVSEQELEDCVSGGIINYSPHVQEIMDRGTSLINHVKQSDILSIISVLLHGPPGSGKTALAATIALSSHFPFIRMISPKAMIGMTEANRIQYISNVFLDSYKSPLSVVVIDKIDAIMEWVPIGPRFSNALLQAFMVFLQDKPPNNHKLMVLATTSRHSVLEQMDLLPNFNQEIFVPNVSSVQELISIMEKASFLTPETRQQAVQQIHTETKTTVLGMGIKKVLFNIEDAKISNRPDLDEFVNLTVRDIENMPGRSKFDF</sequence>
<dbReference type="Pfam" id="PF02933">
    <property type="entry name" value="CDC48_2"/>
    <property type="match status" value="1"/>
</dbReference>
<evidence type="ECO:0000256" key="1">
    <source>
        <dbReference type="ARBA" id="ARBA00004496"/>
    </source>
</evidence>
<keyword evidence="4 11" id="KW-0963">Cytoplasm</keyword>
<evidence type="ECO:0000256" key="4">
    <source>
        <dbReference type="ARBA" id="ARBA00022490"/>
    </source>
</evidence>
<organism evidence="15 16">
    <name type="scientific">Geotrichum candidum</name>
    <name type="common">Oospora lactis</name>
    <name type="synonym">Dipodascus geotrichum</name>
    <dbReference type="NCBI Taxonomy" id="1173061"/>
    <lineage>
        <taxon>Eukaryota</taxon>
        <taxon>Fungi</taxon>
        <taxon>Dikarya</taxon>
        <taxon>Ascomycota</taxon>
        <taxon>Saccharomycotina</taxon>
        <taxon>Dipodascomycetes</taxon>
        <taxon>Dipodascales</taxon>
        <taxon>Dipodascaceae</taxon>
        <taxon>Geotrichum</taxon>
    </lineage>
</organism>
<dbReference type="STRING" id="1173061.A0A0J9XC05"/>
<dbReference type="InterPro" id="IPR029067">
    <property type="entry name" value="CDC48_domain_2-like_sf"/>
</dbReference>
<evidence type="ECO:0000256" key="10">
    <source>
        <dbReference type="ARBA" id="ARBA00068637"/>
    </source>
</evidence>
<evidence type="ECO:0000256" key="7">
    <source>
        <dbReference type="ARBA" id="ARBA00022840"/>
    </source>
</evidence>
<evidence type="ECO:0000256" key="11">
    <source>
        <dbReference type="RuleBase" id="RU367045"/>
    </source>
</evidence>
<comment type="function">
    <text evidence="9 11">Required for vesicle-mediated transport. Catalyzes the fusion of transport vesicles within the Golgi cisternae. Is also required for transport from the endoplasmic reticulum to the Golgi stack. Seems to function as a fusion protein required for the delivery of cargo proteins to all compartments of the Golgi stack independent of vesicle origin.</text>
</comment>
<evidence type="ECO:0000313" key="15">
    <source>
        <dbReference type="EMBL" id="CDO54723.1"/>
    </source>
</evidence>
<protein>
    <recommendedName>
        <fullName evidence="10 11">Vesicular-fusion protein SEC18</fullName>
    </recommendedName>
</protein>
<dbReference type="Gene3D" id="3.10.330.10">
    <property type="match status" value="1"/>
</dbReference>
<dbReference type="FunFam" id="1.10.8.60:FF:000026">
    <property type="entry name" value="vesicle-fusing ATPase isoform X1"/>
    <property type="match status" value="1"/>
</dbReference>
<evidence type="ECO:0000256" key="8">
    <source>
        <dbReference type="ARBA" id="ARBA00022927"/>
    </source>
</evidence>
<dbReference type="InterPro" id="IPR003593">
    <property type="entry name" value="AAA+_ATPase"/>
</dbReference>
<dbReference type="SUPFAM" id="SSF50692">
    <property type="entry name" value="ADC-like"/>
    <property type="match status" value="1"/>
</dbReference>
<dbReference type="CDD" id="cd00009">
    <property type="entry name" value="AAA"/>
    <property type="match status" value="1"/>
</dbReference>
<dbReference type="Gene3D" id="1.10.8.60">
    <property type="match status" value="1"/>
</dbReference>
<dbReference type="GO" id="GO:0005795">
    <property type="term" value="C:Golgi stack"/>
    <property type="evidence" value="ECO:0007669"/>
    <property type="project" value="TreeGrafter"/>
</dbReference>
<dbReference type="GO" id="GO:0005524">
    <property type="term" value="F:ATP binding"/>
    <property type="evidence" value="ECO:0007669"/>
    <property type="project" value="UniProtKB-UniRule"/>
</dbReference>
<dbReference type="SUPFAM" id="SSF52540">
    <property type="entry name" value="P-loop containing nucleoside triphosphate hydrolases"/>
    <property type="match status" value="2"/>
</dbReference>
<dbReference type="InterPro" id="IPR003959">
    <property type="entry name" value="ATPase_AAA_core"/>
</dbReference>
<feature type="region of interest" description="Disordered" evidence="12">
    <location>
        <begin position="1"/>
        <end position="32"/>
    </location>
</feature>
<dbReference type="SMART" id="SM00382">
    <property type="entry name" value="AAA"/>
    <property type="match status" value="2"/>
</dbReference>
<evidence type="ECO:0000256" key="9">
    <source>
        <dbReference type="ARBA" id="ARBA00056429"/>
    </source>
</evidence>
<keyword evidence="11" id="KW-0378">Hydrolase</keyword>
<dbReference type="AlphaFoldDB" id="A0A0J9XC05"/>
<dbReference type="Gene3D" id="2.40.40.20">
    <property type="match status" value="1"/>
</dbReference>
<dbReference type="GO" id="GO:0043001">
    <property type="term" value="P:Golgi to plasma membrane protein transport"/>
    <property type="evidence" value="ECO:0007669"/>
    <property type="project" value="TreeGrafter"/>
</dbReference>
<dbReference type="Pfam" id="PF17862">
    <property type="entry name" value="AAA_lid_3"/>
    <property type="match status" value="1"/>
</dbReference>
<dbReference type="InterPro" id="IPR003338">
    <property type="entry name" value="CDC4_N-term_subdom"/>
</dbReference>
<name>A0A0J9XC05_GEOCN</name>
<feature type="domain" description="CDC48 N-terminal subdomain" evidence="14">
    <location>
        <begin position="38"/>
        <end position="114"/>
    </location>
</feature>
<keyword evidence="7 11" id="KW-0067">ATP-binding</keyword>
<keyword evidence="11" id="KW-0931">ER-Golgi transport</keyword>
<reference evidence="15" key="1">
    <citation type="submission" date="2014-03" db="EMBL/GenBank/DDBJ databases">
        <authorList>
            <person name="Casaregola S."/>
        </authorList>
    </citation>
    <scope>NUCLEOTIDE SEQUENCE [LARGE SCALE GENOMIC DNA]</scope>
    <source>
        <strain evidence="15">CLIB 918</strain>
    </source>
</reference>
<dbReference type="Pfam" id="PF00004">
    <property type="entry name" value="AAA"/>
    <property type="match status" value="2"/>
</dbReference>
<dbReference type="GO" id="GO:0016887">
    <property type="term" value="F:ATP hydrolysis activity"/>
    <property type="evidence" value="ECO:0007669"/>
    <property type="project" value="InterPro"/>
</dbReference>
<dbReference type="Proteomes" id="UP000242525">
    <property type="component" value="Unassembled WGS sequence"/>
</dbReference>
<accession>A0A0J9XC05</accession>
<dbReference type="InterPro" id="IPR039812">
    <property type="entry name" value="Vesicle-fus_ATPase"/>
</dbReference>
<evidence type="ECO:0000256" key="6">
    <source>
        <dbReference type="ARBA" id="ARBA00022741"/>
    </source>
</evidence>